<dbReference type="Proteomes" id="UP000190951">
    <property type="component" value="Chromosome"/>
</dbReference>
<keyword evidence="2" id="KW-1185">Reference proteome</keyword>
<dbReference type="STRING" id="84029.CROST_11520"/>
<proteinExistence type="predicted"/>
<organism evidence="1 2">
    <name type="scientific">Clostridium felsineum</name>
    <dbReference type="NCBI Taxonomy" id="36839"/>
    <lineage>
        <taxon>Bacteria</taxon>
        <taxon>Bacillati</taxon>
        <taxon>Bacillota</taxon>
        <taxon>Clostridia</taxon>
        <taxon>Eubacteriales</taxon>
        <taxon>Clostridiaceae</taxon>
        <taxon>Clostridium</taxon>
    </lineage>
</organism>
<protein>
    <submittedName>
        <fullName evidence="1">Uncharacterized protein</fullName>
    </submittedName>
</protein>
<dbReference type="AlphaFoldDB" id="A0A1S8LWP4"/>
<evidence type="ECO:0000313" key="1">
    <source>
        <dbReference type="EMBL" id="URZ10968.1"/>
    </source>
</evidence>
<reference evidence="1 2" key="1">
    <citation type="submission" date="2022-04" db="EMBL/GenBank/DDBJ databases">
        <title>Genome sequence of C. roseum typestrain.</title>
        <authorList>
            <person name="Poehlein A."/>
            <person name="Schoch T."/>
            <person name="Duerre P."/>
            <person name="Daniel R."/>
        </authorList>
    </citation>
    <scope>NUCLEOTIDE SEQUENCE [LARGE SCALE GENOMIC DNA]</scope>
    <source>
        <strain evidence="1 2">DSM 7320</strain>
    </source>
</reference>
<accession>A0A1S8LWP4</accession>
<name>A0A1S8LWP4_9CLOT</name>
<dbReference type="Pfam" id="PF08867">
    <property type="entry name" value="FRG"/>
    <property type="match status" value="1"/>
</dbReference>
<gene>
    <name evidence="1" type="ORF">CROST_016840</name>
</gene>
<dbReference type="RefSeq" id="WP_176091520.1">
    <property type="nucleotide sequence ID" value="NZ_CP096983.1"/>
</dbReference>
<dbReference type="KEGG" id="crw:CROST_016840"/>
<dbReference type="SMART" id="SM00901">
    <property type="entry name" value="FRG"/>
    <property type="match status" value="1"/>
</dbReference>
<evidence type="ECO:0000313" key="2">
    <source>
        <dbReference type="Proteomes" id="UP000190951"/>
    </source>
</evidence>
<dbReference type="EMBL" id="CP096983">
    <property type="protein sequence ID" value="URZ10968.1"/>
    <property type="molecule type" value="Genomic_DNA"/>
</dbReference>
<sequence>MNDEFKNYIANELKNEDYLIFSEYFSSDEKMKTLEDKYIIYNDYFDVNLIKEKLEKDIKFLFSKEEILSKFITELKNLKCAENKKSIPSQKVKEIIEKYKKLELIDNRLFKVLKTSSKAMQKSNIDSKCDKEKVRCENRKSILNSISELKKIKCIDSEELKKSIEKDICCADNNIKCEQFKKDILIYNSKKVAVCVIENVEKYVKEILRISKNLDKDKFSLFYRGHANMRWKLVPSIYRNQWIKKEDILFREMLIRNTDEFRNCKSTFEKLTKMQHYELPTRLLDITTNPLVALYFACSSEEDKEAEIHIFKINNNDISYYDSDKVSVISNLAKVNFELNLKTLSTGVRDEFNKEEEVKKLVAQIKDEKPYFENNIDPKDLSKTIFVKPKLDNKRIIRQNGAFILFGMKDDKFSPAKLLDVYKTKKTKKYIIPSNKKNEIIKELKLFGISYSSLFPEIDKTSSQLKKEYL</sequence>
<dbReference type="InterPro" id="IPR014966">
    <property type="entry name" value="FRG-dom"/>
</dbReference>